<dbReference type="PROSITE" id="PS51273">
    <property type="entry name" value="GATASE_TYPE_1"/>
    <property type="match status" value="1"/>
</dbReference>
<dbReference type="InterPro" id="IPR036480">
    <property type="entry name" value="CarbP_synth_ssu_N_sf"/>
</dbReference>
<dbReference type="PRINTS" id="PR00099">
    <property type="entry name" value="CPSGATASE"/>
</dbReference>
<keyword evidence="6" id="KW-0067">ATP-binding</keyword>
<evidence type="ECO:0000313" key="11">
    <source>
        <dbReference type="EMBL" id="GAF70365.1"/>
    </source>
</evidence>
<keyword evidence="5" id="KW-0547">Nucleotide-binding</keyword>
<dbReference type="GO" id="GO:0004088">
    <property type="term" value="F:carbamoyl-phosphate synthase (glutamine-hydrolyzing) activity"/>
    <property type="evidence" value="ECO:0007669"/>
    <property type="project" value="UniProtKB-EC"/>
</dbReference>
<dbReference type="Pfam" id="PF00117">
    <property type="entry name" value="GATase"/>
    <property type="match status" value="1"/>
</dbReference>
<dbReference type="SUPFAM" id="SSF52021">
    <property type="entry name" value="Carbamoyl phosphate synthetase, small subunit N-terminal domain"/>
    <property type="match status" value="1"/>
</dbReference>
<evidence type="ECO:0000256" key="7">
    <source>
        <dbReference type="ARBA" id="ARBA00022962"/>
    </source>
</evidence>
<dbReference type="InterPro" id="IPR017926">
    <property type="entry name" value="GATASE"/>
</dbReference>
<dbReference type="NCBIfam" id="NF009475">
    <property type="entry name" value="PRK12838.1"/>
    <property type="match status" value="1"/>
</dbReference>
<dbReference type="GO" id="GO:0006541">
    <property type="term" value="P:glutamine metabolic process"/>
    <property type="evidence" value="ECO:0007669"/>
    <property type="project" value="InterPro"/>
</dbReference>
<dbReference type="EC" id="6.3.5.5" evidence="3"/>
<evidence type="ECO:0000256" key="8">
    <source>
        <dbReference type="ARBA" id="ARBA00044340"/>
    </source>
</evidence>
<dbReference type="SMART" id="SM01097">
    <property type="entry name" value="CPSase_sm_chain"/>
    <property type="match status" value="1"/>
</dbReference>
<protein>
    <recommendedName>
        <fullName evidence="3">carbamoyl-phosphate synthase (glutamine-hydrolyzing)</fullName>
        <ecNumber evidence="3">6.3.5.5</ecNumber>
    </recommendedName>
    <alternativeName>
        <fullName evidence="8">Arginine-specific carbamoyl phosphate synthetase, glutamine chain</fullName>
    </alternativeName>
</protein>
<comment type="pathway">
    <text evidence="1">Amino-acid biosynthesis; L-arginine biosynthesis; carbamoyl phosphate from bicarbonate: step 1/1.</text>
</comment>
<dbReference type="PRINTS" id="PR00096">
    <property type="entry name" value="GATASE"/>
</dbReference>
<dbReference type="GO" id="GO:0006207">
    <property type="term" value="P:'de novo' pyrimidine nucleobase biosynthetic process"/>
    <property type="evidence" value="ECO:0007669"/>
    <property type="project" value="InterPro"/>
</dbReference>
<dbReference type="GO" id="GO:0005524">
    <property type="term" value="F:ATP binding"/>
    <property type="evidence" value="ECO:0007669"/>
    <property type="project" value="UniProtKB-KW"/>
</dbReference>
<dbReference type="PANTHER" id="PTHR43418:SF7">
    <property type="entry name" value="CARBAMOYL-PHOSPHATE SYNTHASE SMALL CHAIN"/>
    <property type="match status" value="1"/>
</dbReference>
<evidence type="ECO:0000256" key="6">
    <source>
        <dbReference type="ARBA" id="ARBA00022840"/>
    </source>
</evidence>
<dbReference type="Gene3D" id="3.50.30.20">
    <property type="entry name" value="Carbamoyl-phosphate synthase small subunit, N-terminal domain"/>
    <property type="match status" value="1"/>
</dbReference>
<evidence type="ECO:0000256" key="1">
    <source>
        <dbReference type="ARBA" id="ARBA00005077"/>
    </source>
</evidence>
<name>X0T2T1_9ZZZZ</name>
<dbReference type="PANTHER" id="PTHR43418">
    <property type="entry name" value="MULTIFUNCTIONAL TRYPTOPHAN BIOSYNTHESIS PROTEIN-RELATED"/>
    <property type="match status" value="1"/>
</dbReference>
<evidence type="ECO:0000256" key="3">
    <source>
        <dbReference type="ARBA" id="ARBA00012738"/>
    </source>
</evidence>
<dbReference type="HAMAP" id="MF_01209">
    <property type="entry name" value="CPSase_S_chain"/>
    <property type="match status" value="1"/>
</dbReference>
<evidence type="ECO:0000256" key="9">
    <source>
        <dbReference type="ARBA" id="ARBA00048816"/>
    </source>
</evidence>
<reference evidence="11" key="1">
    <citation type="journal article" date="2014" name="Front. Microbiol.">
        <title>High frequency of phylogenetically diverse reductive dehalogenase-homologous genes in deep subseafloor sedimentary metagenomes.</title>
        <authorList>
            <person name="Kawai M."/>
            <person name="Futagami T."/>
            <person name="Toyoda A."/>
            <person name="Takaki Y."/>
            <person name="Nishi S."/>
            <person name="Hori S."/>
            <person name="Arai W."/>
            <person name="Tsubouchi T."/>
            <person name="Morono Y."/>
            <person name="Uchiyama I."/>
            <person name="Ito T."/>
            <person name="Fujiyama A."/>
            <person name="Inagaki F."/>
            <person name="Takami H."/>
        </authorList>
    </citation>
    <scope>NUCLEOTIDE SEQUENCE</scope>
    <source>
        <strain evidence="11">Expedition CK06-06</strain>
    </source>
</reference>
<dbReference type="SUPFAM" id="SSF52317">
    <property type="entry name" value="Class I glutamine amidotransferase-like"/>
    <property type="match status" value="1"/>
</dbReference>
<sequence length="350" mass="38538">MRLILEDGTEVSGSSSGVSRAIAGEVVFNTGMTGYIEAMTDPSYRGQILVFTYPLIGNYGVPKARRADSLDPPYESSRIQIQGLVVQNLVDAYSHHSATRSLAEWLDSEQIPCITGIDTRTLTRKLREKGTMQGWLLPDDMDTQAGIDQSTAIDMSKELFQLVAPAEPILYPGGDLRILLIDVGAKDNIARSLLARGATVIRVPWFDDLARHACEADGIVIGNGPGNPKDLVDLIDQLKQIMASFNKPIFGICLGHQILALAAGADTYKLPYGHRSVNQPVEDQLTRRCYITSQNHGFAVDDGSLPPDWERWFVNLNDGTNEGIRSRLSPFFSVQFHPESHPGPRDTEFL</sequence>
<comment type="catalytic activity">
    <reaction evidence="9">
        <text>hydrogencarbonate + L-glutamine + 2 ATP + H2O = carbamoyl phosphate + L-glutamate + 2 ADP + phosphate + 2 H(+)</text>
        <dbReference type="Rhea" id="RHEA:18633"/>
        <dbReference type="ChEBI" id="CHEBI:15377"/>
        <dbReference type="ChEBI" id="CHEBI:15378"/>
        <dbReference type="ChEBI" id="CHEBI:17544"/>
        <dbReference type="ChEBI" id="CHEBI:29985"/>
        <dbReference type="ChEBI" id="CHEBI:30616"/>
        <dbReference type="ChEBI" id="CHEBI:43474"/>
        <dbReference type="ChEBI" id="CHEBI:58228"/>
        <dbReference type="ChEBI" id="CHEBI:58359"/>
        <dbReference type="ChEBI" id="CHEBI:456216"/>
        <dbReference type="EC" id="6.3.5.5"/>
    </reaction>
</comment>
<dbReference type="NCBIfam" id="TIGR01368">
    <property type="entry name" value="CPSaseIIsmall"/>
    <property type="match status" value="1"/>
</dbReference>
<dbReference type="Pfam" id="PF00988">
    <property type="entry name" value="CPSase_sm_chain"/>
    <property type="match status" value="1"/>
</dbReference>
<gene>
    <name evidence="11" type="ORF">S01H1_15073</name>
</gene>
<dbReference type="AlphaFoldDB" id="X0T2T1"/>
<feature type="non-terminal residue" evidence="11">
    <location>
        <position position="350"/>
    </location>
</feature>
<keyword evidence="7" id="KW-0315">Glutamine amidotransferase</keyword>
<accession>X0T2T1</accession>
<dbReference type="InterPro" id="IPR002474">
    <property type="entry name" value="CarbamoylP_synth_ssu_N"/>
</dbReference>
<dbReference type="InterPro" id="IPR050472">
    <property type="entry name" value="Anth_synth/Amidotransfase"/>
</dbReference>
<evidence type="ECO:0000256" key="4">
    <source>
        <dbReference type="ARBA" id="ARBA00022598"/>
    </source>
</evidence>
<dbReference type="EMBL" id="BARS01007863">
    <property type="protein sequence ID" value="GAF70365.1"/>
    <property type="molecule type" value="Genomic_DNA"/>
</dbReference>
<comment type="caution">
    <text evidence="11">The sequence shown here is derived from an EMBL/GenBank/DDBJ whole genome shotgun (WGS) entry which is preliminary data.</text>
</comment>
<organism evidence="11">
    <name type="scientific">marine sediment metagenome</name>
    <dbReference type="NCBI Taxonomy" id="412755"/>
    <lineage>
        <taxon>unclassified sequences</taxon>
        <taxon>metagenomes</taxon>
        <taxon>ecological metagenomes</taxon>
    </lineage>
</organism>
<feature type="domain" description="Carbamoyl-phosphate synthase small subunit N-terminal" evidence="10">
    <location>
        <begin position="1"/>
        <end position="137"/>
    </location>
</feature>
<dbReference type="CDD" id="cd01744">
    <property type="entry name" value="GATase1_CPSase"/>
    <property type="match status" value="1"/>
</dbReference>
<keyword evidence="4" id="KW-0436">Ligase</keyword>
<evidence type="ECO:0000259" key="10">
    <source>
        <dbReference type="SMART" id="SM01097"/>
    </source>
</evidence>
<dbReference type="InterPro" id="IPR029062">
    <property type="entry name" value="Class_I_gatase-like"/>
</dbReference>
<dbReference type="Gene3D" id="3.40.50.880">
    <property type="match status" value="1"/>
</dbReference>
<dbReference type="InterPro" id="IPR006274">
    <property type="entry name" value="CarbamoylP_synth_ssu"/>
</dbReference>
<dbReference type="PRINTS" id="PR00097">
    <property type="entry name" value="ANTSNTHASEII"/>
</dbReference>
<comment type="similarity">
    <text evidence="2">Belongs to the CarA family.</text>
</comment>
<proteinExistence type="inferred from homology"/>
<evidence type="ECO:0000256" key="2">
    <source>
        <dbReference type="ARBA" id="ARBA00007800"/>
    </source>
</evidence>
<evidence type="ECO:0000256" key="5">
    <source>
        <dbReference type="ARBA" id="ARBA00022741"/>
    </source>
</evidence>
<dbReference type="InterPro" id="IPR035686">
    <property type="entry name" value="CPSase_GATase1"/>
</dbReference>